<accession>A0A250JB14</accession>
<proteinExistence type="predicted"/>
<name>A0A250JB14_9BACT</name>
<dbReference type="RefSeq" id="WP_198316203.1">
    <property type="nucleotide sequence ID" value="NZ_CP022098.1"/>
</dbReference>
<sequence>MPKAHAKVKAPRSSKQAKQKLVAMMREVEKTTTKQPSSKTARGSCARIYCV</sequence>
<dbReference type="AlphaFoldDB" id="A0A250JB14"/>
<protein>
    <submittedName>
        <fullName evidence="1">Uncharacterized protein</fullName>
    </submittedName>
</protein>
<organism evidence="1 2">
    <name type="scientific">Cystobacter fuscus</name>
    <dbReference type="NCBI Taxonomy" id="43"/>
    <lineage>
        <taxon>Bacteria</taxon>
        <taxon>Pseudomonadati</taxon>
        <taxon>Myxococcota</taxon>
        <taxon>Myxococcia</taxon>
        <taxon>Myxococcales</taxon>
        <taxon>Cystobacterineae</taxon>
        <taxon>Archangiaceae</taxon>
        <taxon>Cystobacter</taxon>
    </lineage>
</organism>
<evidence type="ECO:0000313" key="2">
    <source>
        <dbReference type="Proteomes" id="UP000217257"/>
    </source>
</evidence>
<dbReference type="KEGG" id="cfus:CYFUS_006214"/>
<evidence type="ECO:0000313" key="1">
    <source>
        <dbReference type="EMBL" id="ATB40758.1"/>
    </source>
</evidence>
<dbReference type="Proteomes" id="UP000217257">
    <property type="component" value="Chromosome"/>
</dbReference>
<gene>
    <name evidence="1" type="ORF">CYFUS_006214</name>
</gene>
<reference evidence="1 2" key="1">
    <citation type="submission" date="2017-06" db="EMBL/GenBank/DDBJ databases">
        <title>Sequencing and comparative analysis of myxobacterial genomes.</title>
        <authorList>
            <person name="Rupp O."/>
            <person name="Goesmann A."/>
            <person name="Sogaard-Andersen L."/>
        </authorList>
    </citation>
    <scope>NUCLEOTIDE SEQUENCE [LARGE SCALE GENOMIC DNA]</scope>
    <source>
        <strain evidence="1 2">DSM 52655</strain>
    </source>
</reference>
<dbReference type="EMBL" id="CP022098">
    <property type="protein sequence ID" value="ATB40758.1"/>
    <property type="molecule type" value="Genomic_DNA"/>
</dbReference>